<evidence type="ECO:0000313" key="1">
    <source>
        <dbReference type="Ensembl" id="ENSPTEP00000036814.1"/>
    </source>
</evidence>
<proteinExistence type="predicted"/>
<dbReference type="Ensembl" id="ENSPTET00000049893.1">
    <property type="protein sequence ID" value="ENSPTEP00000036814.1"/>
    <property type="gene ID" value="ENSPTEG00000034540.1"/>
</dbReference>
<evidence type="ECO:0000313" key="2">
    <source>
        <dbReference type="Proteomes" id="UP000694416"/>
    </source>
</evidence>
<sequence length="50" mass="5871">MATVMTMTKVPEIYDVRRIEHRGVHSHIRGLRLDDALEVQQASQVRSPWR</sequence>
<dbReference type="Proteomes" id="UP000694416">
    <property type="component" value="Unplaced"/>
</dbReference>
<protein>
    <recommendedName>
        <fullName evidence="3">RuvB-like helicase</fullName>
    </recommendedName>
</protein>
<evidence type="ECO:0008006" key="3">
    <source>
        <dbReference type="Google" id="ProtNLM"/>
    </source>
</evidence>
<accession>A0A8C9IGH5</accession>
<keyword evidence="2" id="KW-1185">Reference proteome</keyword>
<reference evidence="1" key="1">
    <citation type="submission" date="2025-08" db="UniProtKB">
        <authorList>
            <consortium name="Ensembl"/>
        </authorList>
    </citation>
    <scope>IDENTIFICATION</scope>
</reference>
<dbReference type="AlphaFoldDB" id="A0A8C9IGH5"/>
<organism evidence="1 2">
    <name type="scientific">Piliocolobus tephrosceles</name>
    <name type="common">Ugandan red Colobus</name>
    <dbReference type="NCBI Taxonomy" id="591936"/>
    <lineage>
        <taxon>Eukaryota</taxon>
        <taxon>Metazoa</taxon>
        <taxon>Chordata</taxon>
        <taxon>Craniata</taxon>
        <taxon>Vertebrata</taxon>
        <taxon>Euteleostomi</taxon>
        <taxon>Mammalia</taxon>
        <taxon>Eutheria</taxon>
        <taxon>Euarchontoglires</taxon>
        <taxon>Primates</taxon>
        <taxon>Haplorrhini</taxon>
        <taxon>Catarrhini</taxon>
        <taxon>Cercopithecidae</taxon>
        <taxon>Colobinae</taxon>
        <taxon>Piliocolobus</taxon>
    </lineage>
</organism>
<name>A0A8C9IGH5_9PRIM</name>
<reference evidence="1" key="2">
    <citation type="submission" date="2025-09" db="UniProtKB">
        <authorList>
            <consortium name="Ensembl"/>
        </authorList>
    </citation>
    <scope>IDENTIFICATION</scope>
</reference>